<dbReference type="PANTHER" id="PTHR47723:SF19">
    <property type="entry name" value="POLYNUCLEOTIDYL TRANSFERASE, RIBONUCLEASE H-LIKE SUPERFAMILY PROTEIN"/>
    <property type="match status" value="1"/>
</dbReference>
<sequence length="267" mass="29492">MSINFARYIAPEIGTVNNYLVKSVSSFHRVVPFTPGAGVLEWVNGTFQLGSITIIVCGRSALTRSQPFVEMVFTISRIAKSHWLSMAKTGLGCSKPVRDWRPPPEDWIKFNVDAAFANGVAVTGLVFRNSNGSIVHAAAHKHVCLDPASAESLAILDACVVLERLKIEKATIESDCINAISFIAVNSVNTFWTVAPIIQKIRLLRVMWKDWNFSFVPRKANGAAHELAHWASFSNFVGDIPLDCIPIAVFCDIGYPLIAHDFFKFLI</sequence>
<dbReference type="InterPro" id="IPR053151">
    <property type="entry name" value="RNase_H-like"/>
</dbReference>
<proteinExistence type="predicted"/>
<evidence type="ECO:0000313" key="2">
    <source>
        <dbReference type="EMBL" id="KAL3628624.1"/>
    </source>
</evidence>
<gene>
    <name evidence="2" type="ORF">CASFOL_027670</name>
</gene>
<dbReference type="InterPro" id="IPR044730">
    <property type="entry name" value="RNase_H-like_dom_plant"/>
</dbReference>
<keyword evidence="3" id="KW-1185">Reference proteome</keyword>
<dbReference type="CDD" id="cd06222">
    <property type="entry name" value="RNase_H_like"/>
    <property type="match status" value="1"/>
</dbReference>
<comment type="caution">
    <text evidence="2">The sequence shown here is derived from an EMBL/GenBank/DDBJ whole genome shotgun (WGS) entry which is preliminary data.</text>
</comment>
<organism evidence="2 3">
    <name type="scientific">Castilleja foliolosa</name>
    <dbReference type="NCBI Taxonomy" id="1961234"/>
    <lineage>
        <taxon>Eukaryota</taxon>
        <taxon>Viridiplantae</taxon>
        <taxon>Streptophyta</taxon>
        <taxon>Embryophyta</taxon>
        <taxon>Tracheophyta</taxon>
        <taxon>Spermatophyta</taxon>
        <taxon>Magnoliopsida</taxon>
        <taxon>eudicotyledons</taxon>
        <taxon>Gunneridae</taxon>
        <taxon>Pentapetalae</taxon>
        <taxon>asterids</taxon>
        <taxon>lamiids</taxon>
        <taxon>Lamiales</taxon>
        <taxon>Orobanchaceae</taxon>
        <taxon>Pedicularideae</taxon>
        <taxon>Castillejinae</taxon>
        <taxon>Castilleja</taxon>
    </lineage>
</organism>
<dbReference type="Pfam" id="PF13456">
    <property type="entry name" value="RVT_3"/>
    <property type="match status" value="1"/>
</dbReference>
<reference evidence="3" key="1">
    <citation type="journal article" date="2024" name="IScience">
        <title>Strigolactones Initiate the Formation of Haustorium-like Structures in Castilleja.</title>
        <authorList>
            <person name="Buerger M."/>
            <person name="Peterson D."/>
            <person name="Chory J."/>
        </authorList>
    </citation>
    <scope>NUCLEOTIDE SEQUENCE [LARGE SCALE GENOMIC DNA]</scope>
</reference>
<name>A0ABD3CH83_9LAMI</name>
<dbReference type="InterPro" id="IPR002156">
    <property type="entry name" value="RNaseH_domain"/>
</dbReference>
<dbReference type="InterPro" id="IPR012337">
    <property type="entry name" value="RNaseH-like_sf"/>
</dbReference>
<accession>A0ABD3CH83</accession>
<feature type="domain" description="RNase H type-1" evidence="1">
    <location>
        <begin position="111"/>
        <end position="231"/>
    </location>
</feature>
<dbReference type="SUPFAM" id="SSF53098">
    <property type="entry name" value="Ribonuclease H-like"/>
    <property type="match status" value="1"/>
</dbReference>
<dbReference type="InterPro" id="IPR036397">
    <property type="entry name" value="RNaseH_sf"/>
</dbReference>
<dbReference type="PANTHER" id="PTHR47723">
    <property type="entry name" value="OS05G0353850 PROTEIN"/>
    <property type="match status" value="1"/>
</dbReference>
<protein>
    <recommendedName>
        <fullName evidence="1">RNase H type-1 domain-containing protein</fullName>
    </recommendedName>
</protein>
<evidence type="ECO:0000313" key="3">
    <source>
        <dbReference type="Proteomes" id="UP001632038"/>
    </source>
</evidence>
<dbReference type="Gene3D" id="3.30.420.10">
    <property type="entry name" value="Ribonuclease H-like superfamily/Ribonuclease H"/>
    <property type="match status" value="1"/>
</dbReference>
<dbReference type="Proteomes" id="UP001632038">
    <property type="component" value="Unassembled WGS sequence"/>
</dbReference>
<evidence type="ECO:0000259" key="1">
    <source>
        <dbReference type="Pfam" id="PF13456"/>
    </source>
</evidence>
<dbReference type="EMBL" id="JAVIJP010000036">
    <property type="protein sequence ID" value="KAL3628624.1"/>
    <property type="molecule type" value="Genomic_DNA"/>
</dbReference>
<dbReference type="AlphaFoldDB" id="A0ABD3CH83"/>